<evidence type="ECO:0000313" key="2">
    <source>
        <dbReference type="Proteomes" id="UP001335648"/>
    </source>
</evidence>
<reference evidence="1 2" key="1">
    <citation type="journal article" date="2023" name="Mol. Biol. Evol.">
        <title>Genomics of Secondarily Temperate Adaptation in the Only Non-Antarctic Icefish.</title>
        <authorList>
            <person name="Rivera-Colon A.G."/>
            <person name="Rayamajhi N."/>
            <person name="Minhas B.F."/>
            <person name="Madrigal G."/>
            <person name="Bilyk K.T."/>
            <person name="Yoon V."/>
            <person name="Hune M."/>
            <person name="Gregory S."/>
            <person name="Cheng C.H.C."/>
            <person name="Catchen J.M."/>
        </authorList>
    </citation>
    <scope>NUCLEOTIDE SEQUENCE [LARGE SCALE GENOMIC DNA]</scope>
    <source>
        <strain evidence="1">JC2023a</strain>
    </source>
</reference>
<dbReference type="EMBL" id="JAULUE010002060">
    <property type="protein sequence ID" value="KAK5884576.1"/>
    <property type="molecule type" value="Genomic_DNA"/>
</dbReference>
<accession>A0AAN8BG60</accession>
<protein>
    <submittedName>
        <fullName evidence="1">Uncharacterized protein</fullName>
    </submittedName>
</protein>
<dbReference type="AlphaFoldDB" id="A0AAN8BG60"/>
<gene>
    <name evidence="1" type="ORF">CesoFtcFv8_018383</name>
</gene>
<keyword evidence="2" id="KW-1185">Reference proteome</keyword>
<organism evidence="1 2">
    <name type="scientific">Champsocephalus esox</name>
    <name type="common">pike icefish</name>
    <dbReference type="NCBI Taxonomy" id="159716"/>
    <lineage>
        <taxon>Eukaryota</taxon>
        <taxon>Metazoa</taxon>
        <taxon>Chordata</taxon>
        <taxon>Craniata</taxon>
        <taxon>Vertebrata</taxon>
        <taxon>Euteleostomi</taxon>
        <taxon>Actinopterygii</taxon>
        <taxon>Neopterygii</taxon>
        <taxon>Teleostei</taxon>
        <taxon>Neoteleostei</taxon>
        <taxon>Acanthomorphata</taxon>
        <taxon>Eupercaria</taxon>
        <taxon>Perciformes</taxon>
        <taxon>Notothenioidei</taxon>
        <taxon>Channichthyidae</taxon>
        <taxon>Champsocephalus</taxon>
    </lineage>
</organism>
<comment type="caution">
    <text evidence="1">The sequence shown here is derived from an EMBL/GenBank/DDBJ whole genome shotgun (WGS) entry which is preliminary data.</text>
</comment>
<proteinExistence type="predicted"/>
<evidence type="ECO:0000313" key="1">
    <source>
        <dbReference type="EMBL" id="KAK5884576.1"/>
    </source>
</evidence>
<dbReference type="Proteomes" id="UP001335648">
    <property type="component" value="Unassembled WGS sequence"/>
</dbReference>
<name>A0AAN8BG60_9TELE</name>
<sequence>MGSCISLPWGREDIKKRDTVCLSFSELQLHCHDFLGSAVDIHISQLHCDCCNETRQCSVSAKSSLSHLLPL</sequence>